<dbReference type="InterPro" id="IPR036950">
    <property type="entry name" value="PBP_transglycosylase"/>
</dbReference>
<evidence type="ECO:0000259" key="22">
    <source>
        <dbReference type="Pfam" id="PF00905"/>
    </source>
</evidence>
<keyword evidence="14 21" id="KW-0472">Membrane</keyword>
<feature type="transmembrane region" description="Helical" evidence="21">
    <location>
        <begin position="30"/>
        <end position="56"/>
    </location>
</feature>
<organism evidence="24 25">
    <name type="scientific">Candidatus Sulfomarinibacter kjeldsenii</name>
    <dbReference type="NCBI Taxonomy" id="2885994"/>
    <lineage>
        <taxon>Bacteria</taxon>
        <taxon>Pseudomonadati</taxon>
        <taxon>Acidobacteriota</taxon>
        <taxon>Thermoanaerobaculia</taxon>
        <taxon>Thermoanaerobaculales</taxon>
        <taxon>Candidatus Sulfomarinibacteraceae</taxon>
        <taxon>Candidatus Sulfomarinibacter</taxon>
    </lineage>
</organism>
<keyword evidence="15" id="KW-0511">Multifunctional enzyme</keyword>
<dbReference type="Pfam" id="PF00905">
    <property type="entry name" value="Transpeptidase"/>
    <property type="match status" value="1"/>
</dbReference>
<feature type="domain" description="Glycosyl transferase family 51" evidence="23">
    <location>
        <begin position="84"/>
        <end position="260"/>
    </location>
</feature>
<keyword evidence="12" id="KW-0573">Peptidoglycan synthesis</keyword>
<dbReference type="GO" id="GO:0008360">
    <property type="term" value="P:regulation of cell shape"/>
    <property type="evidence" value="ECO:0007669"/>
    <property type="project" value="UniProtKB-KW"/>
</dbReference>
<dbReference type="Proteomes" id="UP000598633">
    <property type="component" value="Unassembled WGS sequence"/>
</dbReference>
<evidence type="ECO:0000256" key="8">
    <source>
        <dbReference type="ARBA" id="ARBA00022679"/>
    </source>
</evidence>
<evidence type="ECO:0000256" key="15">
    <source>
        <dbReference type="ARBA" id="ARBA00023268"/>
    </source>
</evidence>
<reference evidence="24 25" key="1">
    <citation type="submission" date="2020-08" db="EMBL/GenBank/DDBJ databases">
        <title>Acidobacteriota in marine sediments use diverse sulfur dissimilation pathways.</title>
        <authorList>
            <person name="Wasmund K."/>
        </authorList>
    </citation>
    <scope>NUCLEOTIDE SEQUENCE [LARGE SCALE GENOMIC DNA]</scope>
    <source>
        <strain evidence="24">MAG AM3-A</strain>
    </source>
</reference>
<evidence type="ECO:0000256" key="20">
    <source>
        <dbReference type="SAM" id="MobiDB-lite"/>
    </source>
</evidence>
<evidence type="ECO:0000256" key="19">
    <source>
        <dbReference type="ARBA" id="ARBA00060592"/>
    </source>
</evidence>
<keyword evidence="11" id="KW-0133">Cell shape</keyword>
<dbReference type="InterPro" id="IPR001264">
    <property type="entry name" value="Glyco_trans_51"/>
</dbReference>
<evidence type="ECO:0000256" key="10">
    <source>
        <dbReference type="ARBA" id="ARBA00022801"/>
    </source>
</evidence>
<dbReference type="GO" id="GO:0006508">
    <property type="term" value="P:proteolysis"/>
    <property type="evidence" value="ECO:0007669"/>
    <property type="project" value="UniProtKB-KW"/>
</dbReference>
<evidence type="ECO:0000256" key="9">
    <source>
        <dbReference type="ARBA" id="ARBA00022692"/>
    </source>
</evidence>
<protein>
    <recommendedName>
        <fullName evidence="17">peptidoglycan glycosyltransferase</fullName>
        <ecNumber evidence="17">2.4.99.28</ecNumber>
    </recommendedName>
</protein>
<dbReference type="Gene3D" id="1.10.3810.10">
    <property type="entry name" value="Biosynthetic peptidoglycan transglycosylase-like"/>
    <property type="match status" value="1"/>
</dbReference>
<dbReference type="PANTHER" id="PTHR32282">
    <property type="entry name" value="BINDING PROTEIN TRANSPEPTIDASE, PUTATIVE-RELATED"/>
    <property type="match status" value="1"/>
</dbReference>
<dbReference type="InterPro" id="IPR001460">
    <property type="entry name" value="PCN-bd_Tpept"/>
</dbReference>
<dbReference type="Pfam" id="PF00912">
    <property type="entry name" value="Transgly"/>
    <property type="match status" value="1"/>
</dbReference>
<evidence type="ECO:0000256" key="1">
    <source>
        <dbReference type="ARBA" id="ARBA00004370"/>
    </source>
</evidence>
<dbReference type="GO" id="GO:0008955">
    <property type="term" value="F:peptidoglycan glycosyltransferase activity"/>
    <property type="evidence" value="ECO:0007669"/>
    <property type="project" value="UniProtKB-EC"/>
</dbReference>
<keyword evidence="8" id="KW-0808">Transferase</keyword>
<feature type="region of interest" description="Disordered" evidence="20">
    <location>
        <begin position="830"/>
        <end position="879"/>
    </location>
</feature>
<keyword evidence="16" id="KW-0961">Cell wall biogenesis/degradation</keyword>
<comment type="subcellular location">
    <subcellularLocation>
        <location evidence="1">Membrane</location>
    </subcellularLocation>
</comment>
<proteinExistence type="inferred from homology"/>
<evidence type="ECO:0000256" key="16">
    <source>
        <dbReference type="ARBA" id="ARBA00023316"/>
    </source>
</evidence>
<evidence type="ECO:0000256" key="21">
    <source>
        <dbReference type="SAM" id="Phobius"/>
    </source>
</evidence>
<evidence type="ECO:0000256" key="18">
    <source>
        <dbReference type="ARBA" id="ARBA00049902"/>
    </source>
</evidence>
<keyword evidence="10" id="KW-0378">Hydrolase</keyword>
<keyword evidence="13 21" id="KW-1133">Transmembrane helix</keyword>
<dbReference type="GO" id="GO:0004180">
    <property type="term" value="F:carboxypeptidase activity"/>
    <property type="evidence" value="ECO:0007669"/>
    <property type="project" value="UniProtKB-KW"/>
</dbReference>
<dbReference type="GO" id="GO:0030288">
    <property type="term" value="C:outer membrane-bounded periplasmic space"/>
    <property type="evidence" value="ECO:0007669"/>
    <property type="project" value="TreeGrafter"/>
</dbReference>
<feature type="domain" description="Penicillin-binding protein transpeptidase" evidence="22">
    <location>
        <begin position="462"/>
        <end position="733"/>
    </location>
</feature>
<evidence type="ECO:0000313" key="25">
    <source>
        <dbReference type="Proteomes" id="UP000598633"/>
    </source>
</evidence>
<comment type="similarity">
    <text evidence="4">In the N-terminal section; belongs to the glycosyltransferase 51 family.</text>
</comment>
<name>A0A8J6Y143_9BACT</name>
<keyword evidence="6" id="KW-0645">Protease</keyword>
<comment type="pathway">
    <text evidence="2">Cell wall biogenesis; peptidoglycan biosynthesis.</text>
</comment>
<dbReference type="NCBIfam" id="TIGR02074">
    <property type="entry name" value="PBP_1a_fam"/>
    <property type="match status" value="1"/>
</dbReference>
<feature type="compositionally biased region" description="Basic and acidic residues" evidence="20">
    <location>
        <begin position="867"/>
        <end position="879"/>
    </location>
</feature>
<keyword evidence="5" id="KW-0121">Carboxypeptidase</keyword>
<dbReference type="FunFam" id="1.10.3810.10:FF:000003">
    <property type="entry name" value="Penicillin-binding protein 1a"/>
    <property type="match status" value="1"/>
</dbReference>
<evidence type="ECO:0000256" key="12">
    <source>
        <dbReference type="ARBA" id="ARBA00022984"/>
    </source>
</evidence>
<dbReference type="InterPro" id="IPR050396">
    <property type="entry name" value="Glycosyltr_51/Transpeptidase"/>
</dbReference>
<evidence type="ECO:0000256" key="7">
    <source>
        <dbReference type="ARBA" id="ARBA00022676"/>
    </source>
</evidence>
<comment type="catalytic activity">
    <reaction evidence="18">
        <text>[GlcNAc-(1-&gt;4)-Mur2Ac(oyl-L-Ala-gamma-D-Glu-L-Lys-D-Ala-D-Ala)](n)-di-trans,octa-cis-undecaprenyl diphosphate + beta-D-GlcNAc-(1-&gt;4)-Mur2Ac(oyl-L-Ala-gamma-D-Glu-L-Lys-D-Ala-D-Ala)-di-trans,octa-cis-undecaprenyl diphosphate = [GlcNAc-(1-&gt;4)-Mur2Ac(oyl-L-Ala-gamma-D-Glu-L-Lys-D-Ala-D-Ala)](n+1)-di-trans,octa-cis-undecaprenyl diphosphate + di-trans,octa-cis-undecaprenyl diphosphate + H(+)</text>
        <dbReference type="Rhea" id="RHEA:23708"/>
        <dbReference type="Rhea" id="RHEA-COMP:9602"/>
        <dbReference type="Rhea" id="RHEA-COMP:9603"/>
        <dbReference type="ChEBI" id="CHEBI:15378"/>
        <dbReference type="ChEBI" id="CHEBI:58405"/>
        <dbReference type="ChEBI" id="CHEBI:60033"/>
        <dbReference type="ChEBI" id="CHEBI:78435"/>
        <dbReference type="EC" id="2.4.99.28"/>
    </reaction>
</comment>
<dbReference type="EC" id="2.4.99.28" evidence="17"/>
<evidence type="ECO:0000256" key="11">
    <source>
        <dbReference type="ARBA" id="ARBA00022960"/>
    </source>
</evidence>
<dbReference type="EMBL" id="JACXWA010000110">
    <property type="protein sequence ID" value="MBD3871046.1"/>
    <property type="molecule type" value="Genomic_DNA"/>
</dbReference>
<dbReference type="InterPro" id="IPR012338">
    <property type="entry name" value="Beta-lactam/transpept-like"/>
</dbReference>
<dbReference type="GO" id="GO:0009252">
    <property type="term" value="P:peptidoglycan biosynthetic process"/>
    <property type="evidence" value="ECO:0007669"/>
    <property type="project" value="UniProtKB-KW"/>
</dbReference>
<gene>
    <name evidence="24" type="ORF">IFJ97_06785</name>
</gene>
<comment type="pathway">
    <text evidence="19">Glycan biosynthesis.</text>
</comment>
<dbReference type="GO" id="GO:0016020">
    <property type="term" value="C:membrane"/>
    <property type="evidence" value="ECO:0007669"/>
    <property type="project" value="UniProtKB-SubCell"/>
</dbReference>
<evidence type="ECO:0000256" key="17">
    <source>
        <dbReference type="ARBA" id="ARBA00044770"/>
    </source>
</evidence>
<dbReference type="SUPFAM" id="SSF53955">
    <property type="entry name" value="Lysozyme-like"/>
    <property type="match status" value="1"/>
</dbReference>
<comment type="similarity">
    <text evidence="3">In the C-terminal section; belongs to the transpeptidase family.</text>
</comment>
<dbReference type="GO" id="GO:0008658">
    <property type="term" value="F:penicillin binding"/>
    <property type="evidence" value="ECO:0007669"/>
    <property type="project" value="InterPro"/>
</dbReference>
<dbReference type="PANTHER" id="PTHR32282:SF27">
    <property type="entry name" value="PENICILLIN-BINDING PROTEIN 1A"/>
    <property type="match status" value="1"/>
</dbReference>
<evidence type="ECO:0000256" key="3">
    <source>
        <dbReference type="ARBA" id="ARBA00007090"/>
    </source>
</evidence>
<evidence type="ECO:0000259" key="23">
    <source>
        <dbReference type="Pfam" id="PF00912"/>
    </source>
</evidence>
<keyword evidence="7" id="KW-0328">Glycosyltransferase</keyword>
<dbReference type="Gene3D" id="3.40.710.10">
    <property type="entry name" value="DD-peptidase/beta-lactamase superfamily"/>
    <property type="match status" value="2"/>
</dbReference>
<dbReference type="SUPFAM" id="SSF56601">
    <property type="entry name" value="beta-lactamase/transpeptidase-like"/>
    <property type="match status" value="1"/>
</dbReference>
<evidence type="ECO:0000256" key="5">
    <source>
        <dbReference type="ARBA" id="ARBA00022645"/>
    </source>
</evidence>
<dbReference type="InterPro" id="IPR023346">
    <property type="entry name" value="Lysozyme-like_dom_sf"/>
</dbReference>
<keyword evidence="9 21" id="KW-0812">Transmembrane</keyword>
<evidence type="ECO:0000256" key="13">
    <source>
        <dbReference type="ARBA" id="ARBA00022989"/>
    </source>
</evidence>
<comment type="caution">
    <text evidence="24">The sequence shown here is derived from an EMBL/GenBank/DDBJ whole genome shotgun (WGS) entry which is preliminary data.</text>
</comment>
<evidence type="ECO:0000313" key="24">
    <source>
        <dbReference type="EMBL" id="MBD3871046.1"/>
    </source>
</evidence>
<evidence type="ECO:0000256" key="6">
    <source>
        <dbReference type="ARBA" id="ARBA00022670"/>
    </source>
</evidence>
<evidence type="ECO:0000256" key="2">
    <source>
        <dbReference type="ARBA" id="ARBA00004752"/>
    </source>
</evidence>
<evidence type="ECO:0000256" key="4">
    <source>
        <dbReference type="ARBA" id="ARBA00007739"/>
    </source>
</evidence>
<dbReference type="GO" id="GO:0071555">
    <property type="term" value="P:cell wall organization"/>
    <property type="evidence" value="ECO:0007669"/>
    <property type="project" value="UniProtKB-KW"/>
</dbReference>
<dbReference type="AlphaFoldDB" id="A0A8J6Y143"/>
<evidence type="ECO:0000256" key="14">
    <source>
        <dbReference type="ARBA" id="ARBA00023136"/>
    </source>
</evidence>
<accession>A0A8J6Y143</accession>
<sequence length="879" mass="97336">MIKKKVVPDKKPAPRSITAAFRKLTSGSGWISFVTVLLWAGVVGCLVGAFAGWIIAQFLHVPQVDLLATFEPAATTRIYAADGEQVASYALEQRVVLGPEEIPDDFKNAVVAIEDADFYRHGGVDPQAVMRAAWYSVVDRKIGSRGGASTLTQQLALNLFLKRERTLGRKIKEALLALDIEKRYSKDQILTMYANQIFLGHGAYGVEAAAELYFKKSAMDLSLAEAALLAGMIPSANNKYDPIKRPENAINRRNKVLSRMLELGFIDAAAYEEAIALPLGVALHRERVENGAYFLEMTRQEIERRYGTDALYTSGLQVHLTMDQGMQFEAEKALREGLVNLEMTYLDYRRPPNVLTEDGPETVEDYDDPSWEQLGLVPGAMVKAVVRDVSTRKAELRIGDWNAELQLESAKWTGTSSLKRILRPGDLVLVRLPDPLPEEPEDPEQAKNPLVVDLLQEPEVEGALVAMDNRSGAILALVGGFDFQRSEFNRAVQSSLQCGSAFKPFVYLTAFEHGFTPADTIFDAPFLLADGTGELTYCPKNYYQKYYGITTLRRALEASYNASAVKLQQLAGSRSVVETARKFGISTELHPYPSLALGSLGVRLIDLVRAYSGIANLGEVPEPYFIAEIFDRDERLQERHFPHSERVMSEAVTYLALYMLQGVVERGTGASARWLGANLAGKTGTTDLYSDAWFVGFSPRITVGVWVGRDLKAPIGKKMTGAKAAQPIWNNFMTAYLDTLSAAERAEDFQVPAGVVFTPVDSTTGERAVPPCSYQENVILEAFLDGTEPVDPCNEEMGEIMDLPWPFQLPYYTAKPGEPMPTFGAVEVADERLRPTPTPEEQEELDRFAALEGPEAAEKRRLKMGVRKPEPETPTRNEE</sequence>